<evidence type="ECO:0000313" key="2">
    <source>
        <dbReference type="Proteomes" id="UP001321473"/>
    </source>
</evidence>
<comment type="caution">
    <text evidence="1">The sequence shown here is derived from an EMBL/GenBank/DDBJ whole genome shotgun (WGS) entry which is preliminary data.</text>
</comment>
<sequence length="78" mass="8588">MLLNVLNEAADPKASDFEYDPSLYPMFYDYSFGSKPCSLEGDPCRIGVTMCCPYMVCATLNPDAAEESGTCTLKRDVD</sequence>
<keyword evidence="2" id="KW-1185">Reference proteome</keyword>
<dbReference type="AlphaFoldDB" id="A0AAQ4EUX3"/>
<protein>
    <submittedName>
        <fullName evidence="1">Uncharacterized protein</fullName>
    </submittedName>
</protein>
<reference evidence="1 2" key="1">
    <citation type="journal article" date="2023" name="Arcadia Sci">
        <title>De novo assembly of a long-read Amblyomma americanum tick genome.</title>
        <authorList>
            <person name="Chou S."/>
            <person name="Poskanzer K.E."/>
            <person name="Rollins M."/>
            <person name="Thuy-Boun P.S."/>
        </authorList>
    </citation>
    <scope>NUCLEOTIDE SEQUENCE [LARGE SCALE GENOMIC DNA]</scope>
    <source>
        <strain evidence="1">F_SG_1</strain>
        <tissue evidence="1">Salivary glands</tissue>
    </source>
</reference>
<dbReference type="Proteomes" id="UP001321473">
    <property type="component" value="Unassembled WGS sequence"/>
</dbReference>
<name>A0AAQ4EUX3_AMBAM</name>
<accession>A0AAQ4EUX3</accession>
<evidence type="ECO:0000313" key="1">
    <source>
        <dbReference type="EMBL" id="KAK8778378.1"/>
    </source>
</evidence>
<organism evidence="1 2">
    <name type="scientific">Amblyomma americanum</name>
    <name type="common">Lone star tick</name>
    <dbReference type="NCBI Taxonomy" id="6943"/>
    <lineage>
        <taxon>Eukaryota</taxon>
        <taxon>Metazoa</taxon>
        <taxon>Ecdysozoa</taxon>
        <taxon>Arthropoda</taxon>
        <taxon>Chelicerata</taxon>
        <taxon>Arachnida</taxon>
        <taxon>Acari</taxon>
        <taxon>Parasitiformes</taxon>
        <taxon>Ixodida</taxon>
        <taxon>Ixodoidea</taxon>
        <taxon>Ixodidae</taxon>
        <taxon>Amblyomminae</taxon>
        <taxon>Amblyomma</taxon>
    </lineage>
</organism>
<dbReference type="EMBL" id="JARKHS020010830">
    <property type="protein sequence ID" value="KAK8778378.1"/>
    <property type="molecule type" value="Genomic_DNA"/>
</dbReference>
<gene>
    <name evidence="1" type="ORF">V5799_020281</name>
</gene>
<proteinExistence type="predicted"/>